<dbReference type="RefSeq" id="WP_144590891.1">
    <property type="nucleotide sequence ID" value="NZ_VJWX01000269.1"/>
</dbReference>
<dbReference type="PIRSF" id="PIRSF006324">
    <property type="entry name" value="LeuE"/>
    <property type="match status" value="1"/>
</dbReference>
<comment type="caution">
    <text evidence="7">The sequence shown here is derived from an EMBL/GenBank/DDBJ whole genome shotgun (WGS) entry which is preliminary data.</text>
</comment>
<comment type="subcellular location">
    <subcellularLocation>
        <location evidence="1">Cell membrane</location>
        <topology evidence="1">Multi-pass membrane protein</topology>
    </subcellularLocation>
</comment>
<keyword evidence="8" id="KW-1185">Reference proteome</keyword>
<evidence type="ECO:0000313" key="7">
    <source>
        <dbReference type="EMBL" id="TVT39944.1"/>
    </source>
</evidence>
<gene>
    <name evidence="7" type="ORF">FNH05_23560</name>
</gene>
<dbReference type="PANTHER" id="PTHR30086">
    <property type="entry name" value="ARGININE EXPORTER PROTEIN ARGO"/>
    <property type="match status" value="1"/>
</dbReference>
<reference evidence="7 8" key="2">
    <citation type="submission" date="2019-08" db="EMBL/GenBank/DDBJ databases">
        <title>Amycolatopsis acidicola sp. nov., isolated from peat swamp forest soil.</title>
        <authorList>
            <person name="Srisuk N."/>
        </authorList>
    </citation>
    <scope>NUCLEOTIDE SEQUENCE [LARGE SCALE GENOMIC DNA]</scope>
    <source>
        <strain evidence="7 8">TBRC 6029</strain>
    </source>
</reference>
<dbReference type="GO" id="GO:0015171">
    <property type="term" value="F:amino acid transmembrane transporter activity"/>
    <property type="evidence" value="ECO:0007669"/>
    <property type="project" value="TreeGrafter"/>
</dbReference>
<reference evidence="7 8" key="1">
    <citation type="submission" date="2019-07" db="EMBL/GenBank/DDBJ databases">
        <authorList>
            <person name="Duangmal K."/>
            <person name="Teo W.F.A."/>
        </authorList>
    </citation>
    <scope>NUCLEOTIDE SEQUENCE [LARGE SCALE GENOMIC DNA]</scope>
    <source>
        <strain evidence="7 8">TBRC 6029</strain>
    </source>
</reference>
<dbReference type="Pfam" id="PF01810">
    <property type="entry name" value="LysE"/>
    <property type="match status" value="1"/>
</dbReference>
<evidence type="ECO:0000256" key="6">
    <source>
        <dbReference type="SAM" id="Phobius"/>
    </source>
</evidence>
<keyword evidence="2" id="KW-1003">Cell membrane</keyword>
<feature type="transmembrane region" description="Helical" evidence="6">
    <location>
        <begin position="193"/>
        <end position="209"/>
    </location>
</feature>
<dbReference type="InterPro" id="IPR001123">
    <property type="entry name" value="LeuE-type"/>
</dbReference>
<keyword evidence="3 6" id="KW-0812">Transmembrane</keyword>
<dbReference type="Proteomes" id="UP000320011">
    <property type="component" value="Unassembled WGS sequence"/>
</dbReference>
<proteinExistence type="predicted"/>
<evidence type="ECO:0000256" key="5">
    <source>
        <dbReference type="ARBA" id="ARBA00023136"/>
    </source>
</evidence>
<name>A0A558BTU9_9PSEU</name>
<accession>A0A558BTU9</accession>
<keyword evidence="5 6" id="KW-0472">Membrane</keyword>
<evidence type="ECO:0000256" key="2">
    <source>
        <dbReference type="ARBA" id="ARBA00022475"/>
    </source>
</evidence>
<organism evidence="7 8">
    <name type="scientific">Amycolatopsis rhizosphaerae</name>
    <dbReference type="NCBI Taxonomy" id="2053003"/>
    <lineage>
        <taxon>Bacteria</taxon>
        <taxon>Bacillati</taxon>
        <taxon>Actinomycetota</taxon>
        <taxon>Actinomycetes</taxon>
        <taxon>Pseudonocardiales</taxon>
        <taxon>Pseudonocardiaceae</taxon>
        <taxon>Amycolatopsis</taxon>
    </lineage>
</organism>
<sequence>MPNSAEWLIFLGTAAVFAFTPGPGMLYVLARGLRGGRREGVLSAVGNAIGCSAHVLAAALGLSALLAASTTAFTVVRFAGAAYLVYLGVQAIRHRHDDGEPETTEGNARKLARSPLAQGILTELLNPKTALYFMALLPHFVHPGTTPAPVAFGLLGMIALVLAMIADLVVGVFAGNIAQRFLADRRRRIRQRVAGGAVMIGLGAFVASAD</sequence>
<dbReference type="OrthoDB" id="3175972at2"/>
<dbReference type="PANTHER" id="PTHR30086:SF20">
    <property type="entry name" value="ARGININE EXPORTER PROTEIN ARGO-RELATED"/>
    <property type="match status" value="1"/>
</dbReference>
<dbReference type="EMBL" id="VJWX01000269">
    <property type="protein sequence ID" value="TVT39944.1"/>
    <property type="molecule type" value="Genomic_DNA"/>
</dbReference>
<feature type="transmembrane region" description="Helical" evidence="6">
    <location>
        <begin position="66"/>
        <end position="86"/>
    </location>
</feature>
<protein>
    <submittedName>
        <fullName evidence="7">LysE family translocator</fullName>
    </submittedName>
</protein>
<dbReference type="AlphaFoldDB" id="A0A558BTU9"/>
<evidence type="ECO:0000256" key="3">
    <source>
        <dbReference type="ARBA" id="ARBA00022692"/>
    </source>
</evidence>
<evidence type="ECO:0000256" key="1">
    <source>
        <dbReference type="ARBA" id="ARBA00004651"/>
    </source>
</evidence>
<feature type="transmembrane region" description="Helical" evidence="6">
    <location>
        <begin position="41"/>
        <end position="60"/>
    </location>
</feature>
<dbReference type="GO" id="GO:0005886">
    <property type="term" value="C:plasma membrane"/>
    <property type="evidence" value="ECO:0007669"/>
    <property type="project" value="UniProtKB-SubCell"/>
</dbReference>
<evidence type="ECO:0000313" key="8">
    <source>
        <dbReference type="Proteomes" id="UP000320011"/>
    </source>
</evidence>
<keyword evidence="4 6" id="KW-1133">Transmembrane helix</keyword>
<feature type="transmembrane region" description="Helical" evidence="6">
    <location>
        <begin position="150"/>
        <end position="173"/>
    </location>
</feature>
<feature type="transmembrane region" description="Helical" evidence="6">
    <location>
        <begin position="6"/>
        <end position="29"/>
    </location>
</feature>
<evidence type="ECO:0000256" key="4">
    <source>
        <dbReference type="ARBA" id="ARBA00022989"/>
    </source>
</evidence>